<evidence type="ECO:0000313" key="5">
    <source>
        <dbReference type="Proteomes" id="UP000239709"/>
    </source>
</evidence>
<feature type="compositionally biased region" description="Basic and acidic residues" evidence="1">
    <location>
        <begin position="141"/>
        <end position="152"/>
    </location>
</feature>
<dbReference type="RefSeq" id="WP_106703435.1">
    <property type="nucleotide sequence ID" value="NZ_CP027666.1"/>
</dbReference>
<organism evidence="4 5">
    <name type="scientific">Ottowia oryzae</name>
    <dbReference type="NCBI Taxonomy" id="2109914"/>
    <lineage>
        <taxon>Bacteria</taxon>
        <taxon>Pseudomonadati</taxon>
        <taxon>Pseudomonadota</taxon>
        <taxon>Betaproteobacteria</taxon>
        <taxon>Burkholderiales</taxon>
        <taxon>Comamonadaceae</taxon>
        <taxon>Ottowia</taxon>
    </lineage>
</organism>
<evidence type="ECO:0000259" key="3">
    <source>
        <dbReference type="Pfam" id="PF13511"/>
    </source>
</evidence>
<dbReference type="EMBL" id="CP027666">
    <property type="protein sequence ID" value="AVO34886.1"/>
    <property type="molecule type" value="Genomic_DNA"/>
</dbReference>
<evidence type="ECO:0000313" key="4">
    <source>
        <dbReference type="EMBL" id="AVO34886.1"/>
    </source>
</evidence>
<dbReference type="Pfam" id="PF13511">
    <property type="entry name" value="DUF4124"/>
    <property type="match status" value="1"/>
</dbReference>
<keyword evidence="2" id="KW-0732">Signal</keyword>
<proteinExistence type="predicted"/>
<dbReference type="KEGG" id="otk:C6570_12065"/>
<feature type="compositionally biased region" description="Low complexity" evidence="1">
    <location>
        <begin position="58"/>
        <end position="87"/>
    </location>
</feature>
<protein>
    <submittedName>
        <fullName evidence="4">DUF4124 domain-containing protein</fullName>
    </submittedName>
</protein>
<evidence type="ECO:0000256" key="2">
    <source>
        <dbReference type="SAM" id="SignalP"/>
    </source>
</evidence>
<gene>
    <name evidence="4" type="ORF">C6570_12065</name>
</gene>
<feature type="region of interest" description="Disordered" evidence="1">
    <location>
        <begin position="43"/>
        <end position="152"/>
    </location>
</feature>
<feature type="chain" id="PRO_5015570960" evidence="2">
    <location>
        <begin position="22"/>
        <end position="172"/>
    </location>
</feature>
<feature type="signal peptide" evidence="2">
    <location>
        <begin position="1"/>
        <end position="21"/>
    </location>
</feature>
<reference evidence="4 5" key="1">
    <citation type="submission" date="2018-03" db="EMBL/GenBank/DDBJ databases">
        <title>Genome sequencing of Ottowia sp.</title>
        <authorList>
            <person name="Kim S.-J."/>
            <person name="Heo J."/>
            <person name="Kwon S.-W."/>
        </authorList>
    </citation>
    <scope>NUCLEOTIDE SEQUENCE [LARGE SCALE GENOMIC DNA]</scope>
    <source>
        <strain evidence="4 5">KADR8-3</strain>
    </source>
</reference>
<feature type="compositionally biased region" description="Basic and acidic residues" evidence="1">
    <location>
        <begin position="91"/>
        <end position="114"/>
    </location>
</feature>
<name>A0A2S0MGD4_9BURK</name>
<dbReference type="Proteomes" id="UP000239709">
    <property type="component" value="Chromosome"/>
</dbReference>
<dbReference type="InterPro" id="IPR025392">
    <property type="entry name" value="DUF4124"/>
</dbReference>
<dbReference type="OrthoDB" id="9181422at2"/>
<accession>A0A2S0MGD4</accession>
<feature type="domain" description="DUF4124" evidence="3">
    <location>
        <begin position="9"/>
        <end position="62"/>
    </location>
</feature>
<keyword evidence="5" id="KW-1185">Reference proteome</keyword>
<evidence type="ECO:0000256" key="1">
    <source>
        <dbReference type="SAM" id="MobiDB-lite"/>
    </source>
</evidence>
<sequence>MKSARALFFALAMATSLTAAAQYQWIDKNGSRVYSDVAPPADIPAKNILKQPRGSSLSAPVTEAPAQAAPATAAASAATPASGPATAGVDKALEEKKKQAEAAEAAKKKAEEQKLAQARAENCKRAREGKATLDSGVRMARTNEKGEREVLDDTQRAAELKRINGIIQSDCK</sequence>
<dbReference type="AlphaFoldDB" id="A0A2S0MGD4"/>
<feature type="compositionally biased region" description="Basic and acidic residues" evidence="1">
    <location>
        <begin position="121"/>
        <end position="131"/>
    </location>
</feature>